<dbReference type="AlphaFoldDB" id="A0AAW7X510"/>
<evidence type="ECO:0000256" key="9">
    <source>
        <dbReference type="ARBA" id="ARBA00022691"/>
    </source>
</evidence>
<accession>A0AAW7X510</accession>
<dbReference type="InterPro" id="IPR006700">
    <property type="entry name" value="RsmE"/>
</dbReference>
<evidence type="ECO:0000256" key="2">
    <source>
        <dbReference type="ARBA" id="ARBA00005528"/>
    </source>
</evidence>
<dbReference type="EMBL" id="JAUOPB010000004">
    <property type="protein sequence ID" value="MDO6422033.1"/>
    <property type="molecule type" value="Genomic_DNA"/>
</dbReference>
<dbReference type="InterPro" id="IPR015947">
    <property type="entry name" value="PUA-like_sf"/>
</dbReference>
<evidence type="ECO:0000259" key="14">
    <source>
        <dbReference type="Pfam" id="PF20260"/>
    </source>
</evidence>
<dbReference type="GO" id="GO:0070042">
    <property type="term" value="F:rRNA (uridine-N3-)-methyltransferase activity"/>
    <property type="evidence" value="ECO:0007669"/>
    <property type="project" value="TreeGrafter"/>
</dbReference>
<dbReference type="InterPro" id="IPR029028">
    <property type="entry name" value="Alpha/beta_knot_MTases"/>
</dbReference>
<dbReference type="PANTHER" id="PTHR30027">
    <property type="entry name" value="RIBOSOMAL RNA SMALL SUBUNIT METHYLTRANSFERASE E"/>
    <property type="match status" value="1"/>
</dbReference>
<protein>
    <recommendedName>
        <fullName evidence="4 12">Ribosomal RNA small subunit methyltransferase E</fullName>
        <ecNumber evidence="3 12">2.1.1.193</ecNumber>
    </recommendedName>
</protein>
<dbReference type="InterPro" id="IPR046887">
    <property type="entry name" value="RsmE_PUA-like"/>
</dbReference>
<dbReference type="Proteomes" id="UP001169760">
    <property type="component" value="Unassembled WGS sequence"/>
</dbReference>
<dbReference type="Gene3D" id="2.40.240.20">
    <property type="entry name" value="Hypothetical PUA domain-like, domain 1"/>
    <property type="match status" value="1"/>
</dbReference>
<feature type="domain" description="Ribosomal RNA small subunit methyltransferase E PUA-like" evidence="14">
    <location>
        <begin position="20"/>
        <end position="66"/>
    </location>
</feature>
<dbReference type="GO" id="GO:0005737">
    <property type="term" value="C:cytoplasm"/>
    <property type="evidence" value="ECO:0007669"/>
    <property type="project" value="UniProtKB-SubCell"/>
</dbReference>
<comment type="catalytic activity">
    <reaction evidence="11 12">
        <text>uridine(1498) in 16S rRNA + S-adenosyl-L-methionine = N(3)-methyluridine(1498) in 16S rRNA + S-adenosyl-L-homocysteine + H(+)</text>
        <dbReference type="Rhea" id="RHEA:42920"/>
        <dbReference type="Rhea" id="RHEA-COMP:10283"/>
        <dbReference type="Rhea" id="RHEA-COMP:10284"/>
        <dbReference type="ChEBI" id="CHEBI:15378"/>
        <dbReference type="ChEBI" id="CHEBI:57856"/>
        <dbReference type="ChEBI" id="CHEBI:59789"/>
        <dbReference type="ChEBI" id="CHEBI:65315"/>
        <dbReference type="ChEBI" id="CHEBI:74502"/>
        <dbReference type="EC" id="2.1.1.193"/>
    </reaction>
</comment>
<keyword evidence="5 12" id="KW-0963">Cytoplasm</keyword>
<keyword evidence="7 12" id="KW-0489">Methyltransferase</keyword>
<evidence type="ECO:0000256" key="8">
    <source>
        <dbReference type="ARBA" id="ARBA00022679"/>
    </source>
</evidence>
<dbReference type="PIRSF" id="PIRSF015601">
    <property type="entry name" value="MTase_slr0722"/>
    <property type="match status" value="1"/>
</dbReference>
<keyword evidence="9 12" id="KW-0949">S-adenosyl-L-methionine</keyword>
<dbReference type="InterPro" id="IPR029026">
    <property type="entry name" value="tRNA_m1G_MTases_N"/>
</dbReference>
<evidence type="ECO:0000256" key="5">
    <source>
        <dbReference type="ARBA" id="ARBA00022490"/>
    </source>
</evidence>
<dbReference type="CDD" id="cd18084">
    <property type="entry name" value="RsmE-like"/>
    <property type="match status" value="1"/>
</dbReference>
<evidence type="ECO:0000256" key="3">
    <source>
        <dbReference type="ARBA" id="ARBA00012328"/>
    </source>
</evidence>
<name>A0AAW7X510_9GAMM</name>
<dbReference type="SUPFAM" id="SSF75217">
    <property type="entry name" value="alpha/beta knot"/>
    <property type="match status" value="1"/>
</dbReference>
<dbReference type="NCBIfam" id="NF008692">
    <property type="entry name" value="PRK11713.1-5"/>
    <property type="match status" value="1"/>
</dbReference>
<dbReference type="NCBIfam" id="TIGR00046">
    <property type="entry name" value="RsmE family RNA methyltransferase"/>
    <property type="match status" value="1"/>
</dbReference>
<evidence type="ECO:0000256" key="6">
    <source>
        <dbReference type="ARBA" id="ARBA00022552"/>
    </source>
</evidence>
<feature type="domain" description="Ribosomal RNA small subunit methyltransferase E methyltransferase" evidence="13">
    <location>
        <begin position="76"/>
        <end position="235"/>
    </location>
</feature>
<comment type="similarity">
    <text evidence="2 12">Belongs to the RNA methyltransferase RsmE family.</text>
</comment>
<gene>
    <name evidence="15" type="ORF">Q4521_06085</name>
</gene>
<evidence type="ECO:0000256" key="4">
    <source>
        <dbReference type="ARBA" id="ARBA00013673"/>
    </source>
</evidence>
<evidence type="ECO:0000256" key="1">
    <source>
        <dbReference type="ARBA" id="ARBA00004496"/>
    </source>
</evidence>
<dbReference type="EC" id="2.1.1.193" evidence="3 12"/>
<organism evidence="15 16">
    <name type="scientific">Saccharophagus degradans</name>
    <dbReference type="NCBI Taxonomy" id="86304"/>
    <lineage>
        <taxon>Bacteria</taxon>
        <taxon>Pseudomonadati</taxon>
        <taxon>Pseudomonadota</taxon>
        <taxon>Gammaproteobacteria</taxon>
        <taxon>Cellvibrionales</taxon>
        <taxon>Cellvibrionaceae</taxon>
        <taxon>Saccharophagus</taxon>
    </lineage>
</organism>
<sequence>MRIPRIYIDKPITANSNLELDGPTAHYLLKVLRMESGRELILFNGQGGEYNAIIESAGKKSLTCTVADHTPKECESTLNTELAIGVSRGERMDWVLQKATELGVSRIVPLFAERTEVKLKGERLDKKVQHWQQILISACEQCTRNTLPVLATPTTLEQYVKTSQAEQKFVLHHRTEKQLRDITKPQSAALLIGPEGGLTEEEIKIAEAHGFNPLALGPRVLRTETAPIAALSVLQFVWGDF</sequence>
<evidence type="ECO:0000256" key="12">
    <source>
        <dbReference type="PIRNR" id="PIRNR015601"/>
    </source>
</evidence>
<evidence type="ECO:0000256" key="7">
    <source>
        <dbReference type="ARBA" id="ARBA00022603"/>
    </source>
</evidence>
<reference evidence="15" key="1">
    <citation type="submission" date="2023-07" db="EMBL/GenBank/DDBJ databases">
        <title>Genome content predicts the carbon catabolic preferences of heterotrophic bacteria.</title>
        <authorList>
            <person name="Gralka M."/>
        </authorList>
    </citation>
    <scope>NUCLEOTIDE SEQUENCE</scope>
    <source>
        <strain evidence="15">I3M17_2</strain>
    </source>
</reference>
<evidence type="ECO:0000313" key="16">
    <source>
        <dbReference type="Proteomes" id="UP001169760"/>
    </source>
</evidence>
<evidence type="ECO:0000313" key="15">
    <source>
        <dbReference type="EMBL" id="MDO6422033.1"/>
    </source>
</evidence>
<dbReference type="Pfam" id="PF04452">
    <property type="entry name" value="Methyltrans_RNA"/>
    <property type="match status" value="1"/>
</dbReference>
<dbReference type="Gene3D" id="3.40.1280.10">
    <property type="match status" value="1"/>
</dbReference>
<dbReference type="GO" id="GO:0070475">
    <property type="term" value="P:rRNA base methylation"/>
    <property type="evidence" value="ECO:0007669"/>
    <property type="project" value="TreeGrafter"/>
</dbReference>
<dbReference type="SUPFAM" id="SSF88697">
    <property type="entry name" value="PUA domain-like"/>
    <property type="match status" value="1"/>
</dbReference>
<comment type="subcellular location">
    <subcellularLocation>
        <location evidence="1 12">Cytoplasm</location>
    </subcellularLocation>
</comment>
<keyword evidence="6 12" id="KW-0698">rRNA processing</keyword>
<proteinExistence type="inferred from homology"/>
<comment type="caution">
    <text evidence="15">The sequence shown here is derived from an EMBL/GenBank/DDBJ whole genome shotgun (WGS) entry which is preliminary data.</text>
</comment>
<evidence type="ECO:0000256" key="11">
    <source>
        <dbReference type="ARBA" id="ARBA00047944"/>
    </source>
</evidence>
<dbReference type="RefSeq" id="WP_303491824.1">
    <property type="nucleotide sequence ID" value="NZ_JAUOPB010000004.1"/>
</dbReference>
<dbReference type="PANTHER" id="PTHR30027:SF3">
    <property type="entry name" value="16S RRNA (URACIL(1498)-N(3))-METHYLTRANSFERASE"/>
    <property type="match status" value="1"/>
</dbReference>
<dbReference type="InterPro" id="IPR046886">
    <property type="entry name" value="RsmE_MTase_dom"/>
</dbReference>
<keyword evidence="8 12" id="KW-0808">Transferase</keyword>
<comment type="function">
    <text evidence="10 12">Specifically methylates the N3 position of the uracil ring of uridine 1498 (m3U1498) in 16S rRNA. Acts on the fully assembled 30S ribosomal subunit.</text>
</comment>
<dbReference type="Pfam" id="PF20260">
    <property type="entry name" value="PUA_4"/>
    <property type="match status" value="1"/>
</dbReference>
<evidence type="ECO:0000256" key="10">
    <source>
        <dbReference type="ARBA" id="ARBA00025699"/>
    </source>
</evidence>
<evidence type="ECO:0000259" key="13">
    <source>
        <dbReference type="Pfam" id="PF04452"/>
    </source>
</evidence>